<dbReference type="NCBIfam" id="TIGR01727">
    <property type="entry name" value="oligo_HPY"/>
    <property type="match status" value="1"/>
</dbReference>
<dbReference type="AlphaFoldDB" id="A0A644WNG1"/>
<dbReference type="PROSITE" id="PS50893">
    <property type="entry name" value="ABC_TRANSPORTER_2"/>
    <property type="match status" value="1"/>
</dbReference>
<evidence type="ECO:0000256" key="4">
    <source>
        <dbReference type="ARBA" id="ARBA00022741"/>
    </source>
</evidence>
<evidence type="ECO:0000256" key="5">
    <source>
        <dbReference type="ARBA" id="ARBA00022840"/>
    </source>
</evidence>
<sequence length="335" mass="37372">MDTHTPLLDIQNISIHYHTKRGNLAAVHQASFSIDHQTSVAVIGESGCGKTTLATSIVRMLSRNASITEGSIWFSPKGGERRDLVALNEQQMRPLRWNSIVMMFQASQSSFNPVSKIYTQFLDTAKAHENPYEPEKVLVRAKKLLELVYLDGETVLNSYPHELSGGMKQRTLIALALLLNPQLVILDEPTTALDLITQKKILRLLNELRSSQGFSMMFITHDLGIVTQLSDRVVTMYAGTVVENSPTKAFFADPKHPYSKGLLKAIPSLDASFEQLYSIPGATPDLVEKMEGCLFAPRCELCHQRCKTEVPRLLKVGEDRWAACHALEEVTHGTR</sequence>
<gene>
    <name evidence="8" type="primary">oppD_32</name>
    <name evidence="8" type="ORF">SDC9_51467</name>
</gene>
<dbReference type="InterPro" id="IPR027417">
    <property type="entry name" value="P-loop_NTPase"/>
</dbReference>
<evidence type="ECO:0000256" key="1">
    <source>
        <dbReference type="ARBA" id="ARBA00004202"/>
    </source>
</evidence>
<dbReference type="Pfam" id="PF08352">
    <property type="entry name" value="oligo_HPY"/>
    <property type="match status" value="1"/>
</dbReference>
<comment type="subcellular location">
    <subcellularLocation>
        <location evidence="1">Cell membrane</location>
        <topology evidence="1">Peripheral membrane protein</topology>
    </subcellularLocation>
</comment>
<dbReference type="PANTHER" id="PTHR43297:SF2">
    <property type="entry name" value="DIPEPTIDE TRANSPORT ATP-BINDING PROTEIN DPPD"/>
    <property type="match status" value="1"/>
</dbReference>
<dbReference type="FunFam" id="3.40.50.300:FF:000016">
    <property type="entry name" value="Oligopeptide ABC transporter ATP-binding component"/>
    <property type="match status" value="1"/>
</dbReference>
<dbReference type="InterPro" id="IPR013563">
    <property type="entry name" value="Oligopep_ABC_C"/>
</dbReference>
<protein>
    <submittedName>
        <fullName evidence="8">Oligopeptide transport ATP-binding protein OppD</fullName>
    </submittedName>
</protein>
<dbReference type="GO" id="GO:0005886">
    <property type="term" value="C:plasma membrane"/>
    <property type="evidence" value="ECO:0007669"/>
    <property type="project" value="UniProtKB-SubCell"/>
</dbReference>
<dbReference type="SMART" id="SM00382">
    <property type="entry name" value="AAA"/>
    <property type="match status" value="1"/>
</dbReference>
<keyword evidence="4" id="KW-0547">Nucleotide-binding</keyword>
<organism evidence="8">
    <name type="scientific">bioreactor metagenome</name>
    <dbReference type="NCBI Taxonomy" id="1076179"/>
    <lineage>
        <taxon>unclassified sequences</taxon>
        <taxon>metagenomes</taxon>
        <taxon>ecological metagenomes</taxon>
    </lineage>
</organism>
<keyword evidence="5 8" id="KW-0067">ATP-binding</keyword>
<accession>A0A644WNG1</accession>
<dbReference type="GO" id="GO:0016887">
    <property type="term" value="F:ATP hydrolysis activity"/>
    <property type="evidence" value="ECO:0007669"/>
    <property type="project" value="InterPro"/>
</dbReference>
<name>A0A644WNG1_9ZZZZ</name>
<dbReference type="EMBL" id="VSSQ01001107">
    <property type="protein sequence ID" value="MPM05179.1"/>
    <property type="molecule type" value="Genomic_DNA"/>
</dbReference>
<dbReference type="Gene3D" id="3.40.50.300">
    <property type="entry name" value="P-loop containing nucleotide triphosphate hydrolases"/>
    <property type="match status" value="1"/>
</dbReference>
<dbReference type="CDD" id="cd03257">
    <property type="entry name" value="ABC_NikE_OppD_transporters"/>
    <property type="match status" value="1"/>
</dbReference>
<feature type="domain" description="ABC transporter" evidence="7">
    <location>
        <begin position="10"/>
        <end position="263"/>
    </location>
</feature>
<dbReference type="Pfam" id="PF00005">
    <property type="entry name" value="ABC_tran"/>
    <property type="match status" value="1"/>
</dbReference>
<dbReference type="InterPro" id="IPR003439">
    <property type="entry name" value="ABC_transporter-like_ATP-bd"/>
</dbReference>
<keyword evidence="2" id="KW-0813">Transport</keyword>
<dbReference type="InterPro" id="IPR050388">
    <property type="entry name" value="ABC_Ni/Peptide_Import"/>
</dbReference>
<proteinExistence type="predicted"/>
<dbReference type="InterPro" id="IPR003593">
    <property type="entry name" value="AAA+_ATPase"/>
</dbReference>
<comment type="caution">
    <text evidence="8">The sequence shown here is derived from an EMBL/GenBank/DDBJ whole genome shotgun (WGS) entry which is preliminary data.</text>
</comment>
<keyword evidence="6" id="KW-0472">Membrane</keyword>
<reference evidence="8" key="1">
    <citation type="submission" date="2019-08" db="EMBL/GenBank/DDBJ databases">
        <authorList>
            <person name="Kucharzyk K."/>
            <person name="Murdoch R.W."/>
            <person name="Higgins S."/>
            <person name="Loffler F."/>
        </authorList>
    </citation>
    <scope>NUCLEOTIDE SEQUENCE</scope>
</reference>
<keyword evidence="3" id="KW-1003">Cell membrane</keyword>
<evidence type="ECO:0000256" key="2">
    <source>
        <dbReference type="ARBA" id="ARBA00022448"/>
    </source>
</evidence>
<dbReference type="GO" id="GO:0015833">
    <property type="term" value="P:peptide transport"/>
    <property type="evidence" value="ECO:0007669"/>
    <property type="project" value="InterPro"/>
</dbReference>
<evidence type="ECO:0000256" key="6">
    <source>
        <dbReference type="ARBA" id="ARBA00023136"/>
    </source>
</evidence>
<dbReference type="SUPFAM" id="SSF52540">
    <property type="entry name" value="P-loop containing nucleoside triphosphate hydrolases"/>
    <property type="match status" value="1"/>
</dbReference>
<evidence type="ECO:0000259" key="7">
    <source>
        <dbReference type="PROSITE" id="PS50893"/>
    </source>
</evidence>
<dbReference type="PANTHER" id="PTHR43297">
    <property type="entry name" value="OLIGOPEPTIDE TRANSPORT ATP-BINDING PROTEIN APPD"/>
    <property type="match status" value="1"/>
</dbReference>
<evidence type="ECO:0000313" key="8">
    <source>
        <dbReference type="EMBL" id="MPM05179.1"/>
    </source>
</evidence>
<dbReference type="GO" id="GO:0005524">
    <property type="term" value="F:ATP binding"/>
    <property type="evidence" value="ECO:0007669"/>
    <property type="project" value="UniProtKB-KW"/>
</dbReference>
<evidence type="ECO:0000256" key="3">
    <source>
        <dbReference type="ARBA" id="ARBA00022475"/>
    </source>
</evidence>